<evidence type="ECO:0000259" key="4">
    <source>
        <dbReference type="PROSITE" id="PS50949"/>
    </source>
</evidence>
<protein>
    <submittedName>
        <fullName evidence="5">GntR family transcriptional regulator</fullName>
    </submittedName>
</protein>
<dbReference type="SUPFAM" id="SSF46785">
    <property type="entry name" value="Winged helix' DNA-binding domain"/>
    <property type="match status" value="1"/>
</dbReference>
<accession>A0ABN4HUK9</accession>
<evidence type="ECO:0000313" key="6">
    <source>
        <dbReference type="Proteomes" id="UP000063429"/>
    </source>
</evidence>
<gene>
    <name evidence="5" type="ORF">F506_08360</name>
</gene>
<keyword evidence="3" id="KW-0804">Transcription</keyword>
<dbReference type="PANTHER" id="PTHR43537:SF5">
    <property type="entry name" value="UXU OPERON TRANSCRIPTIONAL REGULATOR"/>
    <property type="match status" value="1"/>
</dbReference>
<keyword evidence="1" id="KW-0805">Transcription regulation</keyword>
<dbReference type="CDD" id="cd07377">
    <property type="entry name" value="WHTH_GntR"/>
    <property type="match status" value="1"/>
</dbReference>
<dbReference type="SMART" id="SM00895">
    <property type="entry name" value="FCD"/>
    <property type="match status" value="1"/>
</dbReference>
<dbReference type="InterPro" id="IPR036390">
    <property type="entry name" value="WH_DNA-bd_sf"/>
</dbReference>
<evidence type="ECO:0000256" key="1">
    <source>
        <dbReference type="ARBA" id="ARBA00023015"/>
    </source>
</evidence>
<dbReference type="SMART" id="SM00345">
    <property type="entry name" value="HTH_GNTR"/>
    <property type="match status" value="1"/>
</dbReference>
<dbReference type="Pfam" id="PF00392">
    <property type="entry name" value="GntR"/>
    <property type="match status" value="1"/>
</dbReference>
<dbReference type="EMBL" id="CP011409">
    <property type="protein sequence ID" value="AKZ62685.1"/>
    <property type="molecule type" value="Genomic_DNA"/>
</dbReference>
<dbReference type="PRINTS" id="PR00035">
    <property type="entry name" value="HTHGNTR"/>
</dbReference>
<dbReference type="Gene3D" id="1.20.120.530">
    <property type="entry name" value="GntR ligand-binding domain-like"/>
    <property type="match status" value="1"/>
</dbReference>
<dbReference type="InterPro" id="IPR011711">
    <property type="entry name" value="GntR_C"/>
</dbReference>
<dbReference type="Proteomes" id="UP000063429">
    <property type="component" value="Chromosome"/>
</dbReference>
<dbReference type="PROSITE" id="PS50949">
    <property type="entry name" value="HTH_GNTR"/>
    <property type="match status" value="1"/>
</dbReference>
<dbReference type="RefSeq" id="WP_053196537.1">
    <property type="nucleotide sequence ID" value="NZ_CP011409.1"/>
</dbReference>
<dbReference type="InterPro" id="IPR008920">
    <property type="entry name" value="TF_FadR/GntR_C"/>
</dbReference>
<sequence>MPIEAIEPQRLYRQISDQLRKLILDGEFPVGSRLPSERDLSVQLGVSRPSLREALIALEVEGYIEVHMGSGIYVCPPSPVPEGEIDLSTQEGPLELIRARAMLEGEVAYAAAKNGKKAQIDAIEEAFQQMIENTSAGSNPLEADRLFHIRVAEATGNSVLVGLVTQLFDARLGPLFDRLHSHFDTIEVWNDAIDEHSRVMKALRARDPEMARQAMRRHMDIAFKRYSASLVGQGVQGGNAAEIKKKKAGPVKEIKAAKPAVKKAPVKAATVKRVAKPVAVKKTPAPKVAVKRAPVAVLSPAKRRSARA</sequence>
<evidence type="ECO:0000256" key="3">
    <source>
        <dbReference type="ARBA" id="ARBA00023163"/>
    </source>
</evidence>
<dbReference type="InterPro" id="IPR036388">
    <property type="entry name" value="WH-like_DNA-bd_sf"/>
</dbReference>
<name>A0ABN4HUK9_9BURK</name>
<evidence type="ECO:0000256" key="2">
    <source>
        <dbReference type="ARBA" id="ARBA00023125"/>
    </source>
</evidence>
<dbReference type="PANTHER" id="PTHR43537">
    <property type="entry name" value="TRANSCRIPTIONAL REGULATOR, GNTR FAMILY"/>
    <property type="match status" value="1"/>
</dbReference>
<evidence type="ECO:0000313" key="5">
    <source>
        <dbReference type="EMBL" id="AKZ62685.1"/>
    </source>
</evidence>
<reference evidence="6" key="1">
    <citation type="journal article" date="2015" name="Genome Announc.">
        <title>Complete Genome Sequence of Herbaspirillum hiltneri N3 (DSM 17495), Isolated from Surface-Sterilized Wheat Roots.</title>
        <authorList>
            <person name="Guizelini D."/>
            <person name="Saizaki P.M."/>
            <person name="Coimbra N.A."/>
            <person name="Weiss V.A."/>
            <person name="Faoro H."/>
            <person name="Sfeir M.Z."/>
            <person name="Baura V.A."/>
            <person name="Monteiro R.A."/>
            <person name="Chubatsu L.S."/>
            <person name="Souza E.M."/>
            <person name="Cruz L.M."/>
            <person name="Pedrosa F.O."/>
            <person name="Raittz R.T."/>
            <person name="Marchaukoski J.N."/>
            <person name="Steffens M.B."/>
        </authorList>
    </citation>
    <scope>NUCLEOTIDE SEQUENCE [LARGE SCALE GENOMIC DNA]</scope>
    <source>
        <strain evidence="6">N3</strain>
    </source>
</reference>
<keyword evidence="6" id="KW-1185">Reference proteome</keyword>
<organism evidence="5 6">
    <name type="scientific">Herbaspirillum hiltneri N3</name>
    <dbReference type="NCBI Taxonomy" id="1262470"/>
    <lineage>
        <taxon>Bacteria</taxon>
        <taxon>Pseudomonadati</taxon>
        <taxon>Pseudomonadota</taxon>
        <taxon>Betaproteobacteria</taxon>
        <taxon>Burkholderiales</taxon>
        <taxon>Oxalobacteraceae</taxon>
        <taxon>Herbaspirillum</taxon>
    </lineage>
</organism>
<feature type="domain" description="HTH gntR-type" evidence="4">
    <location>
        <begin position="9"/>
        <end position="77"/>
    </location>
</feature>
<keyword evidence="2" id="KW-0238">DNA-binding</keyword>
<dbReference type="SUPFAM" id="SSF48008">
    <property type="entry name" value="GntR ligand-binding domain-like"/>
    <property type="match status" value="1"/>
</dbReference>
<proteinExistence type="predicted"/>
<dbReference type="InterPro" id="IPR000524">
    <property type="entry name" value="Tscrpt_reg_HTH_GntR"/>
</dbReference>
<dbReference type="Gene3D" id="1.10.10.10">
    <property type="entry name" value="Winged helix-like DNA-binding domain superfamily/Winged helix DNA-binding domain"/>
    <property type="match status" value="1"/>
</dbReference>
<dbReference type="Pfam" id="PF07729">
    <property type="entry name" value="FCD"/>
    <property type="match status" value="1"/>
</dbReference>